<dbReference type="Proteomes" id="UP001054945">
    <property type="component" value="Unassembled WGS sequence"/>
</dbReference>
<keyword evidence="2" id="KW-1185">Reference proteome</keyword>
<reference evidence="1 2" key="1">
    <citation type="submission" date="2021-06" db="EMBL/GenBank/DDBJ databases">
        <title>Caerostris extrusa draft genome.</title>
        <authorList>
            <person name="Kono N."/>
            <person name="Arakawa K."/>
        </authorList>
    </citation>
    <scope>NUCLEOTIDE SEQUENCE [LARGE SCALE GENOMIC DNA]</scope>
</reference>
<protein>
    <submittedName>
        <fullName evidence="1">Uncharacterized protein</fullName>
    </submittedName>
</protein>
<dbReference type="EMBL" id="BPLR01010607">
    <property type="protein sequence ID" value="GIY40412.1"/>
    <property type="molecule type" value="Genomic_DNA"/>
</dbReference>
<name>A0AAV4T683_CAEEX</name>
<evidence type="ECO:0000313" key="2">
    <source>
        <dbReference type="Proteomes" id="UP001054945"/>
    </source>
</evidence>
<comment type="caution">
    <text evidence="1">The sequence shown here is derived from an EMBL/GenBank/DDBJ whole genome shotgun (WGS) entry which is preliminary data.</text>
</comment>
<sequence length="136" mass="15454">MLAHTERLDQPIFNKNTLPHFPPPPALVSITPMSLFREIYFQIPPHRSRTYRPTLQTRKPDTENALNILKPDIVVTSSHPLGMSDGHILGESFSIFHLIDARSHRDWISPSSIKTPFPSTHPTPCPGVHYANVLFR</sequence>
<proteinExistence type="predicted"/>
<evidence type="ECO:0000313" key="1">
    <source>
        <dbReference type="EMBL" id="GIY40412.1"/>
    </source>
</evidence>
<accession>A0AAV4T683</accession>
<gene>
    <name evidence="1" type="ORF">CEXT_142251</name>
</gene>
<organism evidence="1 2">
    <name type="scientific">Caerostris extrusa</name>
    <name type="common">Bark spider</name>
    <name type="synonym">Caerostris bankana</name>
    <dbReference type="NCBI Taxonomy" id="172846"/>
    <lineage>
        <taxon>Eukaryota</taxon>
        <taxon>Metazoa</taxon>
        <taxon>Ecdysozoa</taxon>
        <taxon>Arthropoda</taxon>
        <taxon>Chelicerata</taxon>
        <taxon>Arachnida</taxon>
        <taxon>Araneae</taxon>
        <taxon>Araneomorphae</taxon>
        <taxon>Entelegynae</taxon>
        <taxon>Araneoidea</taxon>
        <taxon>Araneidae</taxon>
        <taxon>Caerostris</taxon>
    </lineage>
</organism>
<dbReference type="AlphaFoldDB" id="A0AAV4T683"/>